<dbReference type="EMBL" id="MN740828">
    <property type="protein sequence ID" value="QHU13927.1"/>
    <property type="molecule type" value="Genomic_DNA"/>
</dbReference>
<evidence type="ECO:0000313" key="1">
    <source>
        <dbReference type="EMBL" id="QHU13927.1"/>
    </source>
</evidence>
<sequence length="276" mass="31454">MYSHLAEPFLTMAKSVLSLPELHWIEDSVTANDLALLEAEANPATPSNIDTANFRQEMITAWKQGGKAGSINIFARELPGYTRVIAIGTAADYKNTDWALWARCFQAISHPIGYVLYFMNRTPRLYPPAGQKVEAKHINGGYSYICSQSKIVLYRFEESARVLLHELLHTACFDKDLSVEQLEAATEAWTELYICALVSKGSVRRFASLWSIQQKWIEVQVDILRREYGVKDQRDYAWRYITGKYEYLISRGFIQPKAASLGNVERSLRFVSPEIV</sequence>
<name>A0A6C0KB48_9ZZZZ</name>
<organism evidence="1">
    <name type="scientific">viral metagenome</name>
    <dbReference type="NCBI Taxonomy" id="1070528"/>
    <lineage>
        <taxon>unclassified sequences</taxon>
        <taxon>metagenomes</taxon>
        <taxon>organismal metagenomes</taxon>
    </lineage>
</organism>
<proteinExistence type="predicted"/>
<accession>A0A6C0KB48</accession>
<reference evidence="1" key="1">
    <citation type="journal article" date="2020" name="Nature">
        <title>Giant virus diversity and host interactions through global metagenomics.</title>
        <authorList>
            <person name="Schulz F."/>
            <person name="Roux S."/>
            <person name="Paez-Espino D."/>
            <person name="Jungbluth S."/>
            <person name="Walsh D.A."/>
            <person name="Denef V.J."/>
            <person name="McMahon K.D."/>
            <person name="Konstantinidis K.T."/>
            <person name="Eloe-Fadrosh E.A."/>
            <person name="Kyrpides N.C."/>
            <person name="Woyke T."/>
        </authorList>
    </citation>
    <scope>NUCLEOTIDE SEQUENCE</scope>
    <source>
        <strain evidence="1">GVMAG-S-1101182-85</strain>
    </source>
</reference>
<dbReference type="AlphaFoldDB" id="A0A6C0KB48"/>
<protein>
    <submittedName>
        <fullName evidence="1">Uncharacterized protein</fullName>
    </submittedName>
</protein>